<dbReference type="OrthoDB" id="9809741at2"/>
<keyword evidence="2 7" id="KW-0408">Iron</keyword>
<dbReference type="Pfam" id="PF00762">
    <property type="entry name" value="Ferrochelatase"/>
    <property type="match status" value="1"/>
</dbReference>
<dbReference type="GO" id="GO:0004325">
    <property type="term" value="F:ferrochelatase activity"/>
    <property type="evidence" value="ECO:0007669"/>
    <property type="project" value="UniProtKB-UniRule"/>
</dbReference>
<dbReference type="GO" id="GO:0005737">
    <property type="term" value="C:cytoplasm"/>
    <property type="evidence" value="ECO:0007669"/>
    <property type="project" value="UniProtKB-SubCell"/>
</dbReference>
<evidence type="ECO:0000256" key="1">
    <source>
        <dbReference type="ARBA" id="ARBA00007718"/>
    </source>
</evidence>
<name>A0A2N3IJ87_9BACT</name>
<feature type="binding site" evidence="7">
    <location>
        <position position="197"/>
    </location>
    <ligand>
        <name>Fe(2+)</name>
        <dbReference type="ChEBI" id="CHEBI:29033"/>
    </ligand>
</feature>
<dbReference type="Proteomes" id="UP000233387">
    <property type="component" value="Unassembled WGS sequence"/>
</dbReference>
<feature type="binding site" evidence="7">
    <location>
        <position position="304"/>
    </location>
    <ligand>
        <name>Fe(2+)</name>
        <dbReference type="ChEBI" id="CHEBI:29033"/>
    </ligand>
</feature>
<dbReference type="GO" id="GO:0006783">
    <property type="term" value="P:heme biosynthetic process"/>
    <property type="evidence" value="ECO:0007669"/>
    <property type="project" value="UniProtKB-UniRule"/>
</dbReference>
<dbReference type="EC" id="4.98.1.1" evidence="7"/>
<keyword evidence="3 7" id="KW-0350">Heme biosynthesis</keyword>
<evidence type="ECO:0000256" key="6">
    <source>
        <dbReference type="ARBA" id="ARBA00024536"/>
    </source>
</evidence>
<dbReference type="RefSeq" id="WP_101357935.1">
    <property type="nucleotide sequence ID" value="NZ_NKXO01000008.1"/>
</dbReference>
<evidence type="ECO:0000256" key="8">
    <source>
        <dbReference type="RuleBase" id="RU004185"/>
    </source>
</evidence>
<keyword evidence="7" id="KW-0963">Cytoplasm</keyword>
<keyword evidence="4 7" id="KW-0456">Lyase</keyword>
<dbReference type="SUPFAM" id="SSF53800">
    <property type="entry name" value="Chelatase"/>
    <property type="match status" value="1"/>
</dbReference>
<keyword evidence="10" id="KW-1185">Reference proteome</keyword>
<evidence type="ECO:0000256" key="7">
    <source>
        <dbReference type="HAMAP-Rule" id="MF_00323"/>
    </source>
</evidence>
<dbReference type="InterPro" id="IPR033644">
    <property type="entry name" value="Ferrochelatase_C"/>
</dbReference>
<comment type="catalytic activity">
    <reaction evidence="7">
        <text>heme b + 2 H(+) = protoporphyrin IX + Fe(2+)</text>
        <dbReference type="Rhea" id="RHEA:22584"/>
        <dbReference type="ChEBI" id="CHEBI:15378"/>
        <dbReference type="ChEBI" id="CHEBI:29033"/>
        <dbReference type="ChEBI" id="CHEBI:57306"/>
        <dbReference type="ChEBI" id="CHEBI:60344"/>
        <dbReference type="EC" id="4.98.1.1"/>
    </reaction>
</comment>
<dbReference type="InterPro" id="IPR001015">
    <property type="entry name" value="Ferrochelatase"/>
</dbReference>
<dbReference type="PANTHER" id="PTHR11108:SF1">
    <property type="entry name" value="FERROCHELATASE, MITOCHONDRIAL"/>
    <property type="match status" value="1"/>
</dbReference>
<comment type="function">
    <text evidence="7">Catalyzes the ferrous insertion into protoporphyrin IX.</text>
</comment>
<gene>
    <name evidence="7" type="primary">hemH</name>
    <name evidence="9" type="ORF">Rain11_0672</name>
</gene>
<dbReference type="PANTHER" id="PTHR11108">
    <property type="entry name" value="FERROCHELATASE"/>
    <property type="match status" value="1"/>
</dbReference>
<evidence type="ECO:0000313" key="9">
    <source>
        <dbReference type="EMBL" id="PKQ70293.1"/>
    </source>
</evidence>
<comment type="similarity">
    <text evidence="1 7 8">Belongs to the ferrochelatase family.</text>
</comment>
<dbReference type="CDD" id="cd00419">
    <property type="entry name" value="Ferrochelatase_C"/>
    <property type="match status" value="1"/>
</dbReference>
<comment type="catalytic activity">
    <reaction evidence="6">
        <text>Fe-coproporphyrin III + 2 H(+) = coproporphyrin III + Fe(2+)</text>
        <dbReference type="Rhea" id="RHEA:49572"/>
        <dbReference type="ChEBI" id="CHEBI:15378"/>
        <dbReference type="ChEBI" id="CHEBI:29033"/>
        <dbReference type="ChEBI" id="CHEBI:68438"/>
        <dbReference type="ChEBI" id="CHEBI:131725"/>
        <dbReference type="EC" id="4.99.1.9"/>
    </reaction>
    <physiologicalReaction direction="right-to-left" evidence="6">
        <dbReference type="Rhea" id="RHEA:49574"/>
    </physiologicalReaction>
</comment>
<dbReference type="AlphaFoldDB" id="A0A2N3IJ87"/>
<dbReference type="Gene3D" id="3.40.50.1400">
    <property type="match status" value="2"/>
</dbReference>
<evidence type="ECO:0000256" key="2">
    <source>
        <dbReference type="ARBA" id="ARBA00023004"/>
    </source>
</evidence>
<comment type="subcellular location">
    <subcellularLocation>
        <location evidence="7">Cytoplasm</location>
    </subcellularLocation>
</comment>
<protein>
    <recommendedName>
        <fullName evidence="7">Ferrochelatase</fullName>
        <ecNumber evidence="7">4.98.1.1</ecNumber>
    </recommendedName>
    <alternativeName>
        <fullName evidence="7">Heme synthase</fullName>
    </alternativeName>
    <alternativeName>
        <fullName evidence="7">Protoheme ferro-lyase</fullName>
    </alternativeName>
</protein>
<evidence type="ECO:0000313" key="10">
    <source>
        <dbReference type="Proteomes" id="UP000233387"/>
    </source>
</evidence>
<comment type="caution">
    <text evidence="9">The sequence shown here is derived from an EMBL/GenBank/DDBJ whole genome shotgun (WGS) entry which is preliminary data.</text>
</comment>
<proteinExistence type="inferred from homology"/>
<evidence type="ECO:0000256" key="5">
    <source>
        <dbReference type="ARBA" id="ARBA00023244"/>
    </source>
</evidence>
<keyword evidence="7" id="KW-0479">Metal-binding</keyword>
<dbReference type="EMBL" id="NKXO01000008">
    <property type="protein sequence ID" value="PKQ70293.1"/>
    <property type="molecule type" value="Genomic_DNA"/>
</dbReference>
<evidence type="ECO:0000256" key="3">
    <source>
        <dbReference type="ARBA" id="ARBA00023133"/>
    </source>
</evidence>
<dbReference type="UniPathway" id="UPA00252">
    <property type="reaction ID" value="UER00325"/>
</dbReference>
<comment type="pathway">
    <text evidence="7">Porphyrin-containing compound metabolism; protoheme biosynthesis; protoheme from protoporphyrin-IX: step 1/1.</text>
</comment>
<dbReference type="CDD" id="cd03411">
    <property type="entry name" value="Ferrochelatase_N"/>
    <property type="match status" value="1"/>
</dbReference>
<reference evidence="9 10" key="1">
    <citation type="submission" date="2017-06" db="EMBL/GenBank/DDBJ databases">
        <title>Raineya orbicola gen. nov., sp. nov. a slightly thermophilic bacterium of the phylum Bacteroidetes and the description of Raineyaceae fam. nov.</title>
        <authorList>
            <person name="Albuquerque L."/>
            <person name="Polonia A.R.M."/>
            <person name="Barroso C."/>
            <person name="Froufe H.J.C."/>
            <person name="Lage O."/>
            <person name="Lobo-Da-Cunha A."/>
            <person name="Egas C."/>
            <person name="Da Costa M.S."/>
        </authorList>
    </citation>
    <scope>NUCLEOTIDE SEQUENCE [LARGE SCALE GENOMIC DNA]</scope>
    <source>
        <strain evidence="9 10">SPSPC-11</strain>
    </source>
</reference>
<dbReference type="HAMAP" id="MF_00323">
    <property type="entry name" value="Ferrochelatase"/>
    <property type="match status" value="1"/>
</dbReference>
<evidence type="ECO:0000256" key="4">
    <source>
        <dbReference type="ARBA" id="ARBA00023239"/>
    </source>
</evidence>
<organism evidence="9 10">
    <name type="scientific">Raineya orbicola</name>
    <dbReference type="NCBI Taxonomy" id="2016530"/>
    <lineage>
        <taxon>Bacteria</taxon>
        <taxon>Pseudomonadati</taxon>
        <taxon>Bacteroidota</taxon>
        <taxon>Cytophagia</taxon>
        <taxon>Cytophagales</taxon>
        <taxon>Raineyaceae</taxon>
        <taxon>Raineya</taxon>
    </lineage>
</organism>
<dbReference type="InterPro" id="IPR033659">
    <property type="entry name" value="Ferrochelatase_N"/>
</dbReference>
<dbReference type="NCBIfam" id="TIGR00109">
    <property type="entry name" value="hemH"/>
    <property type="match status" value="1"/>
</dbReference>
<keyword evidence="5 7" id="KW-0627">Porphyrin biosynthesis</keyword>
<accession>A0A2N3IJ87</accession>
<dbReference type="GO" id="GO:0046872">
    <property type="term" value="F:metal ion binding"/>
    <property type="evidence" value="ECO:0007669"/>
    <property type="project" value="UniProtKB-KW"/>
</dbReference>
<sequence length="367" mass="42349">MELSVSPRFGVLLVNLGTPDSPRVPDVRRYLREFLMDKRVIDIPLLSRWLLVNLIIANFRAPKSAKVYQKVWTQEGSPLKYYGFRTQALLQEALGEEYFVRLAMRYQKPSIKSVLKEFEGKHWEKLIIIPLFPQYASATTGSVKEAVMKELSRWQTIPAVEFVQQFYQHPLFIKAFAELGRKHIEAHPYDHYLFTYHGLPERQIRKADKHNYCLTHANTAEIGCCSSLNAKNSVCYRSQCFATTRLLAKALNLPEGSYSTAFQSRLGKAIWIQPYTEDVVKKLAQEGKKSVLAFSPSFVADCLETTIEVGEEYKELFEEYGGEHWQLVESLNDSPTWIELLRQMVLERTTKPKALDLMLQVIAEEKE</sequence>